<dbReference type="SUPFAM" id="SSF55729">
    <property type="entry name" value="Acyl-CoA N-acyltransferases (Nat)"/>
    <property type="match status" value="1"/>
</dbReference>
<evidence type="ECO:0000313" key="2">
    <source>
        <dbReference type="EMBL" id="QGY43325.1"/>
    </source>
</evidence>
<proteinExistence type="predicted"/>
<dbReference type="InterPro" id="IPR016181">
    <property type="entry name" value="Acyl_CoA_acyltransferase"/>
</dbReference>
<reference evidence="2 3" key="1">
    <citation type="submission" date="2019-11" db="EMBL/GenBank/DDBJ databases">
        <authorList>
            <person name="Zheng R.K."/>
            <person name="Sun C.M."/>
        </authorList>
    </citation>
    <scope>NUCLEOTIDE SEQUENCE [LARGE SCALE GENOMIC DNA]</scope>
    <source>
        <strain evidence="2 3">WC007</strain>
    </source>
</reference>
<evidence type="ECO:0000259" key="1">
    <source>
        <dbReference type="PROSITE" id="PS51186"/>
    </source>
</evidence>
<gene>
    <name evidence="2" type="ORF">GM418_06525</name>
</gene>
<dbReference type="PROSITE" id="PS51186">
    <property type="entry name" value="GNAT"/>
    <property type="match status" value="1"/>
</dbReference>
<organism evidence="2 3">
    <name type="scientific">Maribellus comscasis</name>
    <dbReference type="NCBI Taxonomy" id="2681766"/>
    <lineage>
        <taxon>Bacteria</taxon>
        <taxon>Pseudomonadati</taxon>
        <taxon>Bacteroidota</taxon>
        <taxon>Bacteroidia</taxon>
        <taxon>Marinilabiliales</taxon>
        <taxon>Prolixibacteraceae</taxon>
        <taxon>Maribellus</taxon>
    </lineage>
</organism>
<dbReference type="Proteomes" id="UP000428260">
    <property type="component" value="Chromosome"/>
</dbReference>
<dbReference type="Pfam" id="PF00583">
    <property type="entry name" value="Acetyltransf_1"/>
    <property type="match status" value="1"/>
</dbReference>
<dbReference type="Gene3D" id="3.40.630.30">
    <property type="match status" value="1"/>
</dbReference>
<dbReference type="CDD" id="cd04301">
    <property type="entry name" value="NAT_SF"/>
    <property type="match status" value="1"/>
</dbReference>
<evidence type="ECO:0000313" key="3">
    <source>
        <dbReference type="Proteomes" id="UP000428260"/>
    </source>
</evidence>
<name>A0A6I6JKE8_9BACT</name>
<dbReference type="AlphaFoldDB" id="A0A6I6JKE8"/>
<dbReference type="RefSeq" id="WP_158864341.1">
    <property type="nucleotide sequence ID" value="NZ_CP046401.1"/>
</dbReference>
<dbReference type="KEGG" id="mcos:GM418_06525"/>
<dbReference type="EMBL" id="CP046401">
    <property type="protein sequence ID" value="QGY43325.1"/>
    <property type="molecule type" value="Genomic_DNA"/>
</dbReference>
<dbReference type="InterPro" id="IPR000182">
    <property type="entry name" value="GNAT_dom"/>
</dbReference>
<accession>A0A6I6JKE8</accession>
<dbReference type="GO" id="GO:0016747">
    <property type="term" value="F:acyltransferase activity, transferring groups other than amino-acyl groups"/>
    <property type="evidence" value="ECO:0007669"/>
    <property type="project" value="InterPro"/>
</dbReference>
<keyword evidence="3" id="KW-1185">Reference proteome</keyword>
<sequence>MKLRDIQIRETDSNDFNSIMTVEERAFGYNKEAQLTAALLQDKTATPILSLLAFHKNKPIGHVLFTRVYLNHRETQPLLHILAPLAVIPEYQKQGIGGILIQEGLKRLKKMGSEMVFVLGHMDYYPKHGFIPDAAKQGYSAPYPIPEEFANAWMVQSLSSERFTSEKGKVICSDELNKPEHWRE</sequence>
<keyword evidence="2" id="KW-0808">Transferase</keyword>
<protein>
    <submittedName>
        <fullName evidence="2">GNAT family N-acetyltransferase</fullName>
    </submittedName>
</protein>
<feature type="domain" description="N-acetyltransferase" evidence="1">
    <location>
        <begin position="6"/>
        <end position="159"/>
    </location>
</feature>